<dbReference type="EMBL" id="NHSD01000104">
    <property type="protein sequence ID" value="MBK5926146.1"/>
    <property type="molecule type" value="Genomic_DNA"/>
</dbReference>
<evidence type="ECO:0000256" key="3">
    <source>
        <dbReference type="ARBA" id="ARBA00022695"/>
    </source>
</evidence>
<organism evidence="8 9">
    <name type="scientific">Rhodobaculum claviforme</name>
    <dbReference type="NCBI Taxonomy" id="1549854"/>
    <lineage>
        <taxon>Bacteria</taxon>
        <taxon>Pseudomonadati</taxon>
        <taxon>Pseudomonadota</taxon>
        <taxon>Alphaproteobacteria</taxon>
        <taxon>Rhodobacterales</taxon>
        <taxon>Paracoccaceae</taxon>
        <taxon>Rhodobaculum</taxon>
    </lineage>
</organism>
<evidence type="ECO:0000256" key="1">
    <source>
        <dbReference type="ARBA" id="ARBA00012417"/>
    </source>
</evidence>
<gene>
    <name evidence="8" type="ORF">CCR87_02045</name>
</gene>
<keyword evidence="4" id="KW-0235">DNA replication</keyword>
<dbReference type="InterPro" id="IPR008921">
    <property type="entry name" value="DNA_pol3_clamp-load_cplx_C"/>
</dbReference>
<dbReference type="EC" id="2.7.7.7" evidence="1"/>
<keyword evidence="2" id="KW-0808">Transferase</keyword>
<sequence length="338" mass="36082">MKLSAREAPKLWAAPPDIWAGVLIFGADAMRVALKRAEAVAALTGPDADTEMRLARLQGADVRRDPAALSDAVKAQGFFPGPRAVVLEEAGDGLADTVRAVLADWRAGDARLVVTAGQLRPASALRKLFEGHKAAHALALYDDPPGRDEVEAMLRAAGLARPDGPAMDDLMALALSLEPGDLRQTIEKLALYKLDDGLPPAPEEIAACAPASVEAALDEALHCAAEGRAGDLAPLVRRLGAQGVTPVALAIGAGRHFRQLHAASANPARGLAEVRNFRARDRMQRQLRQWTTPRLEQAMSVLLEADLALRSSSRAPAMALMERALIRVAMLGRTRQER</sequence>
<dbReference type="RefSeq" id="WP_201155684.1">
    <property type="nucleotide sequence ID" value="NZ_NHSD01000104.1"/>
</dbReference>
<evidence type="ECO:0000256" key="5">
    <source>
        <dbReference type="ARBA" id="ARBA00022932"/>
    </source>
</evidence>
<dbReference type="PANTHER" id="PTHR34388">
    <property type="entry name" value="DNA POLYMERASE III SUBUNIT DELTA"/>
    <property type="match status" value="1"/>
</dbReference>
<dbReference type="GO" id="GO:0009360">
    <property type="term" value="C:DNA polymerase III complex"/>
    <property type="evidence" value="ECO:0007669"/>
    <property type="project" value="TreeGrafter"/>
</dbReference>
<dbReference type="InterPro" id="IPR005790">
    <property type="entry name" value="DNA_polIII_delta"/>
</dbReference>
<reference evidence="8" key="1">
    <citation type="submission" date="2017-05" db="EMBL/GenBank/DDBJ databases">
        <authorList>
            <person name="Imhoff J.F."/>
            <person name="Rahn T."/>
            <person name="Kuenzel S."/>
            <person name="Neulinger S.C."/>
        </authorList>
    </citation>
    <scope>NUCLEOTIDE SEQUENCE</scope>
    <source>
        <strain evidence="8">LMG 28126</strain>
    </source>
</reference>
<evidence type="ECO:0000313" key="9">
    <source>
        <dbReference type="Proteomes" id="UP000706333"/>
    </source>
</evidence>
<dbReference type="GO" id="GO:0003677">
    <property type="term" value="F:DNA binding"/>
    <property type="evidence" value="ECO:0007669"/>
    <property type="project" value="InterPro"/>
</dbReference>
<comment type="similarity">
    <text evidence="6">Belongs to the DNA polymerase HolA subunit family.</text>
</comment>
<evidence type="ECO:0000256" key="2">
    <source>
        <dbReference type="ARBA" id="ARBA00022679"/>
    </source>
</evidence>
<keyword evidence="9" id="KW-1185">Reference proteome</keyword>
<evidence type="ECO:0000313" key="8">
    <source>
        <dbReference type="EMBL" id="MBK5926146.1"/>
    </source>
</evidence>
<proteinExistence type="inferred from homology"/>
<dbReference type="PANTHER" id="PTHR34388:SF1">
    <property type="entry name" value="DNA POLYMERASE III SUBUNIT DELTA"/>
    <property type="match status" value="1"/>
</dbReference>
<dbReference type="GO" id="GO:0003887">
    <property type="term" value="F:DNA-directed DNA polymerase activity"/>
    <property type="evidence" value="ECO:0007669"/>
    <property type="project" value="UniProtKB-KW"/>
</dbReference>
<accession>A0A934WHT9</accession>
<keyword evidence="5" id="KW-0239">DNA-directed DNA polymerase</keyword>
<evidence type="ECO:0000256" key="7">
    <source>
        <dbReference type="ARBA" id="ARBA00049244"/>
    </source>
</evidence>
<evidence type="ECO:0000256" key="4">
    <source>
        <dbReference type="ARBA" id="ARBA00022705"/>
    </source>
</evidence>
<dbReference type="Gene3D" id="1.20.272.10">
    <property type="match status" value="1"/>
</dbReference>
<comment type="catalytic activity">
    <reaction evidence="7">
        <text>DNA(n) + a 2'-deoxyribonucleoside 5'-triphosphate = DNA(n+1) + diphosphate</text>
        <dbReference type="Rhea" id="RHEA:22508"/>
        <dbReference type="Rhea" id="RHEA-COMP:17339"/>
        <dbReference type="Rhea" id="RHEA-COMP:17340"/>
        <dbReference type="ChEBI" id="CHEBI:33019"/>
        <dbReference type="ChEBI" id="CHEBI:61560"/>
        <dbReference type="ChEBI" id="CHEBI:173112"/>
        <dbReference type="EC" id="2.7.7.7"/>
    </reaction>
</comment>
<dbReference type="Proteomes" id="UP000706333">
    <property type="component" value="Unassembled WGS sequence"/>
</dbReference>
<reference evidence="8" key="2">
    <citation type="journal article" date="2020" name="Microorganisms">
        <title>Osmotic Adaptation and Compatible Solute Biosynthesis of Phototrophic Bacteria as Revealed from Genome Analyses.</title>
        <authorList>
            <person name="Imhoff J.F."/>
            <person name="Rahn T."/>
            <person name="Kunzel S."/>
            <person name="Keller A."/>
            <person name="Neulinger S.C."/>
        </authorList>
    </citation>
    <scope>NUCLEOTIDE SEQUENCE</scope>
    <source>
        <strain evidence="8">LMG 28126</strain>
    </source>
</reference>
<evidence type="ECO:0000256" key="6">
    <source>
        <dbReference type="ARBA" id="ARBA00034754"/>
    </source>
</evidence>
<dbReference type="SUPFAM" id="SSF48019">
    <property type="entry name" value="post-AAA+ oligomerization domain-like"/>
    <property type="match status" value="1"/>
</dbReference>
<dbReference type="AlphaFoldDB" id="A0A934WHT9"/>
<comment type="caution">
    <text evidence="8">The sequence shown here is derived from an EMBL/GenBank/DDBJ whole genome shotgun (WGS) entry which is preliminary data.</text>
</comment>
<protein>
    <recommendedName>
        <fullName evidence="1">DNA-directed DNA polymerase</fullName>
        <ecNumber evidence="1">2.7.7.7</ecNumber>
    </recommendedName>
</protein>
<name>A0A934WHT9_9RHOB</name>
<dbReference type="GO" id="GO:0006261">
    <property type="term" value="P:DNA-templated DNA replication"/>
    <property type="evidence" value="ECO:0007669"/>
    <property type="project" value="TreeGrafter"/>
</dbReference>
<keyword evidence="3" id="KW-0548">Nucleotidyltransferase</keyword>